<evidence type="ECO:0000256" key="6">
    <source>
        <dbReference type="ARBA" id="ARBA00023118"/>
    </source>
</evidence>
<evidence type="ECO:0000256" key="3">
    <source>
        <dbReference type="ARBA" id="ARBA00022759"/>
    </source>
</evidence>
<dbReference type="InterPro" id="IPR021127">
    <property type="entry name" value="CRISPR_associated_Cas2"/>
</dbReference>
<keyword evidence="3 8" id="KW-0255">Endonuclease</keyword>
<sequence>MKIKLPFTEKFLWDIWKLIEAKDKLMDSVLSNKWHGIKDPFEMIWPDFYKVKDIYWEQYKDKKKRERFTNFLYKLQKNGCLKKLTVKDKTAIMLTPKGIERVFTINLKTIDKKLRNDRKWHMVLFDIPENKRKERDLFRKSLQYLGYKKLQKSIWVCPYDVQKETKELIKRFNLKEFTELLLVKKIGLG</sequence>
<gene>
    <name evidence="8" type="primary">cas2</name>
    <name evidence="8" type="ORF">COU82_00105</name>
</gene>
<feature type="domain" description="Transcriptional repressor PaaX-like central Cas2-like" evidence="7">
    <location>
        <begin position="116"/>
        <end position="184"/>
    </location>
</feature>
<evidence type="ECO:0000256" key="4">
    <source>
        <dbReference type="ARBA" id="ARBA00022801"/>
    </source>
</evidence>
<evidence type="ECO:0000256" key="2">
    <source>
        <dbReference type="ARBA" id="ARBA00022723"/>
    </source>
</evidence>
<comment type="caution">
    <text evidence="8">The sequence shown here is derived from an EMBL/GenBank/DDBJ whole genome shotgun (WGS) entry which is preliminary data.</text>
</comment>
<dbReference type="PANTHER" id="PTHR30319:SF1">
    <property type="entry name" value="TRANSCRIPTIONAL REPRESSOR PAAX"/>
    <property type="match status" value="1"/>
</dbReference>
<keyword evidence="1" id="KW-0540">Nuclease</keyword>
<reference evidence="9" key="1">
    <citation type="submission" date="2017-09" db="EMBL/GenBank/DDBJ databases">
        <title>Depth-based differentiation of microbial function through sediment-hosted aquifers and enrichment of novel symbionts in the deep terrestrial subsurface.</title>
        <authorList>
            <person name="Probst A.J."/>
            <person name="Ladd B."/>
            <person name="Jarett J.K."/>
            <person name="Geller-Mcgrath D.E."/>
            <person name="Sieber C.M.K."/>
            <person name="Emerson J.B."/>
            <person name="Anantharaman K."/>
            <person name="Thomas B.C."/>
            <person name="Malmstrom R."/>
            <person name="Stieglmeier M."/>
            <person name="Klingl A."/>
            <person name="Woyke T."/>
            <person name="Ryan C.M."/>
            <person name="Banfield J.F."/>
        </authorList>
    </citation>
    <scope>NUCLEOTIDE SEQUENCE [LARGE SCALE GENOMIC DNA]</scope>
</reference>
<protein>
    <submittedName>
        <fullName evidence="8">CRISPR-associated endonuclease Cas2</fullName>
    </submittedName>
</protein>
<evidence type="ECO:0000259" key="7">
    <source>
        <dbReference type="Pfam" id="PF20803"/>
    </source>
</evidence>
<dbReference type="GO" id="GO:0004521">
    <property type="term" value="F:RNA endonuclease activity"/>
    <property type="evidence" value="ECO:0007669"/>
    <property type="project" value="InterPro"/>
</dbReference>
<evidence type="ECO:0000256" key="5">
    <source>
        <dbReference type="ARBA" id="ARBA00022842"/>
    </source>
</evidence>
<evidence type="ECO:0000313" key="8">
    <source>
        <dbReference type="EMBL" id="PJE57783.1"/>
    </source>
</evidence>
<dbReference type="GO" id="GO:0043571">
    <property type="term" value="P:maintenance of CRISPR repeat elements"/>
    <property type="evidence" value="ECO:0007669"/>
    <property type="project" value="InterPro"/>
</dbReference>
<dbReference type="SUPFAM" id="SSF143430">
    <property type="entry name" value="TTP0101/SSO1404-like"/>
    <property type="match status" value="1"/>
</dbReference>
<keyword evidence="4" id="KW-0378">Hydrolase</keyword>
<keyword evidence="2" id="KW-0479">Metal-binding</keyword>
<dbReference type="Gene3D" id="3.30.70.2650">
    <property type="match status" value="1"/>
</dbReference>
<keyword evidence="5" id="KW-0460">Magnesium</keyword>
<accession>A0A2M8KD16</accession>
<dbReference type="Proteomes" id="UP000231648">
    <property type="component" value="Unassembled WGS sequence"/>
</dbReference>
<dbReference type="NCBIfam" id="TIGR01573">
    <property type="entry name" value="cas2"/>
    <property type="match status" value="1"/>
</dbReference>
<dbReference type="EMBL" id="PFDX01000002">
    <property type="protein sequence ID" value="PJE57783.1"/>
    <property type="molecule type" value="Genomic_DNA"/>
</dbReference>
<evidence type="ECO:0000313" key="9">
    <source>
        <dbReference type="Proteomes" id="UP000231648"/>
    </source>
</evidence>
<dbReference type="PANTHER" id="PTHR30319">
    <property type="entry name" value="PHENYLACETIC ACID REGULATOR-RELATED TRANSCRIPTIONAL REPRESSOR"/>
    <property type="match status" value="1"/>
</dbReference>
<dbReference type="Pfam" id="PF20803">
    <property type="entry name" value="PaaX_M"/>
    <property type="match status" value="1"/>
</dbReference>
<keyword evidence="6" id="KW-0051">Antiviral defense</keyword>
<organism evidence="8 9">
    <name type="scientific">Candidatus Portnoybacteria bacterium CG10_big_fil_rev_8_21_14_0_10_38_18</name>
    <dbReference type="NCBI Taxonomy" id="1974813"/>
    <lineage>
        <taxon>Bacteria</taxon>
        <taxon>Candidatus Portnoyibacteriota</taxon>
    </lineage>
</organism>
<dbReference type="AlphaFoldDB" id="A0A2M8KD16"/>
<evidence type="ECO:0000256" key="1">
    <source>
        <dbReference type="ARBA" id="ARBA00022722"/>
    </source>
</evidence>
<dbReference type="GO" id="GO:0006351">
    <property type="term" value="P:DNA-templated transcription"/>
    <property type="evidence" value="ECO:0007669"/>
    <property type="project" value="TreeGrafter"/>
</dbReference>
<proteinExistence type="predicted"/>
<dbReference type="InterPro" id="IPR048846">
    <property type="entry name" value="PaaX-like_central"/>
</dbReference>
<name>A0A2M8KD16_9BACT</name>